<dbReference type="Proteomes" id="UP000785679">
    <property type="component" value="Unassembled WGS sequence"/>
</dbReference>
<accession>A0A8J8P474</accession>
<evidence type="ECO:0000313" key="3">
    <source>
        <dbReference type="EMBL" id="TNV87772.1"/>
    </source>
</evidence>
<feature type="transmembrane region" description="Helical" evidence="2">
    <location>
        <begin position="218"/>
        <end position="241"/>
    </location>
</feature>
<dbReference type="AlphaFoldDB" id="A0A8J8P474"/>
<feature type="region of interest" description="Disordered" evidence="1">
    <location>
        <begin position="540"/>
        <end position="567"/>
    </location>
</feature>
<keyword evidence="2" id="KW-1133">Transmembrane helix</keyword>
<evidence type="ECO:0000313" key="4">
    <source>
        <dbReference type="Proteomes" id="UP000785679"/>
    </source>
</evidence>
<feature type="transmembrane region" description="Helical" evidence="2">
    <location>
        <begin position="389"/>
        <end position="410"/>
    </location>
</feature>
<feature type="transmembrane region" description="Helical" evidence="2">
    <location>
        <begin position="172"/>
        <end position="198"/>
    </location>
</feature>
<gene>
    <name evidence="3" type="ORF">FGO68_gene3489</name>
</gene>
<name>A0A8J8P474_HALGN</name>
<evidence type="ECO:0000256" key="1">
    <source>
        <dbReference type="SAM" id="MobiDB-lite"/>
    </source>
</evidence>
<sequence length="671" mass="78443">MSQHSGDNSSLYSTNGLLQGLSYFQSIDSNGENSPRHQNQPLKRLLTYGKDTIFQINYVLLHSHACSNAFYQLLMIFEFLQHIFFIFYGWTLKNGFTNLKQVTINVEKYVPKLLKQRAAEIANAAEESEKIREVLQSAQTIQIEDTTWRLDDYVKFSNPSLYLLELEGKTQYIYAFWTSIGIFYLFLLILIVSGRYIFKMQTGTVALPSYIQFIHKGLSLIMVILLTIVQVPFLTILFQIFKCEENPLVTYTIRDIKCDSQERQQMLPVAVITLGVYFVVSIAETIMIERVRFGSESPWAGKYRIPTILKMVVKIVLTCGFIFDKKALNKVQYMYSCCALLCIVLYNRFQGCNYYNKWVNIMQSFYDVYITYHLFFVGVHILASKRFQITSILIFIWTSSIFFGIYYFLFQCKRKKLTHSSRLLENLTSDDCEHMLQQLFDKFYRGDLHDQLLFQGCLSEHIETCDGSCDCRRIAENLQSVQKFEEFKAVLREKRLEANKAAGCDVFNYYYESMNSKASINRSARNLYGNTQKQEVKQIEKAISDSSQQQAMEDLSRDEHGQREDPLQKQRALEFDLQTFEEIFGHSLYQDFDHTQSFNSLEQGFQETSKVKEASLQFLAIIIQQVINHYPKKVCHRMHLACLYKYQLDKQFRAAFELIYCQNLENLSLSE</sequence>
<reference evidence="3" key="1">
    <citation type="submission" date="2019-06" db="EMBL/GenBank/DDBJ databases">
        <authorList>
            <person name="Zheng W."/>
        </authorList>
    </citation>
    <scope>NUCLEOTIDE SEQUENCE</scope>
    <source>
        <strain evidence="3">QDHG01</strain>
    </source>
</reference>
<evidence type="ECO:0008006" key="5">
    <source>
        <dbReference type="Google" id="ProtNLM"/>
    </source>
</evidence>
<feature type="transmembrane region" description="Helical" evidence="2">
    <location>
        <begin position="331"/>
        <end position="349"/>
    </location>
</feature>
<keyword evidence="4" id="KW-1185">Reference proteome</keyword>
<feature type="transmembrane region" description="Helical" evidence="2">
    <location>
        <begin position="266"/>
        <end position="287"/>
    </location>
</feature>
<feature type="transmembrane region" description="Helical" evidence="2">
    <location>
        <begin position="70"/>
        <end position="90"/>
    </location>
</feature>
<proteinExistence type="predicted"/>
<keyword evidence="2" id="KW-0472">Membrane</keyword>
<dbReference type="PANTHER" id="PTHR31600:SF2">
    <property type="entry name" value="GAMETE ENRICHED GENE 10 PROTEIN-RELATED"/>
    <property type="match status" value="1"/>
</dbReference>
<dbReference type="PANTHER" id="PTHR31600">
    <property type="entry name" value="TINY MACROCYSTS PROTEIN B-RELATED"/>
    <property type="match status" value="1"/>
</dbReference>
<organism evidence="3 4">
    <name type="scientific">Halteria grandinella</name>
    <dbReference type="NCBI Taxonomy" id="5974"/>
    <lineage>
        <taxon>Eukaryota</taxon>
        <taxon>Sar</taxon>
        <taxon>Alveolata</taxon>
        <taxon>Ciliophora</taxon>
        <taxon>Intramacronucleata</taxon>
        <taxon>Spirotrichea</taxon>
        <taxon>Stichotrichia</taxon>
        <taxon>Sporadotrichida</taxon>
        <taxon>Halteriidae</taxon>
        <taxon>Halteria</taxon>
    </lineage>
</organism>
<protein>
    <recommendedName>
        <fullName evidence="5">Transmembrane protein</fullName>
    </recommendedName>
</protein>
<feature type="transmembrane region" description="Helical" evidence="2">
    <location>
        <begin position="361"/>
        <end position="383"/>
    </location>
</feature>
<dbReference type="InterPro" id="IPR052994">
    <property type="entry name" value="Tiny_macrocysts_regulators"/>
</dbReference>
<keyword evidence="2" id="KW-0812">Transmembrane</keyword>
<feature type="compositionally biased region" description="Basic and acidic residues" evidence="1">
    <location>
        <begin position="554"/>
        <end position="567"/>
    </location>
</feature>
<comment type="caution">
    <text evidence="3">The sequence shown here is derived from an EMBL/GenBank/DDBJ whole genome shotgun (WGS) entry which is preliminary data.</text>
</comment>
<dbReference type="EMBL" id="RRYP01000230">
    <property type="protein sequence ID" value="TNV87772.1"/>
    <property type="molecule type" value="Genomic_DNA"/>
</dbReference>
<evidence type="ECO:0000256" key="2">
    <source>
        <dbReference type="SAM" id="Phobius"/>
    </source>
</evidence>